<evidence type="ECO:0000256" key="1">
    <source>
        <dbReference type="ARBA" id="ARBA00011344"/>
    </source>
</evidence>
<dbReference type="NCBIfam" id="NF007214">
    <property type="entry name" value="PRK09636.1"/>
    <property type="match status" value="1"/>
</dbReference>
<evidence type="ECO:0000313" key="5">
    <source>
        <dbReference type="EMBL" id="QHT59484.1"/>
    </source>
</evidence>
<dbReference type="InterPro" id="IPR013324">
    <property type="entry name" value="RNA_pol_sigma_r3/r4-like"/>
</dbReference>
<feature type="domain" description="RNA polymerase sigma factor 70 region 4 type 2" evidence="4">
    <location>
        <begin position="138"/>
        <end position="186"/>
    </location>
</feature>
<dbReference type="Gene3D" id="1.10.10.10">
    <property type="entry name" value="Winged helix-like DNA-binding domain superfamily/Winged helix DNA-binding domain"/>
    <property type="match status" value="1"/>
</dbReference>
<dbReference type="AlphaFoldDB" id="A0A6C0FW19"/>
<dbReference type="InterPro" id="IPR052704">
    <property type="entry name" value="ECF_Sigma-70_Domain"/>
</dbReference>
<keyword evidence="6" id="KW-1185">Reference proteome</keyword>
<dbReference type="Pfam" id="PF08281">
    <property type="entry name" value="Sigma70_r4_2"/>
    <property type="match status" value="1"/>
</dbReference>
<dbReference type="SUPFAM" id="SSF54427">
    <property type="entry name" value="NTF2-like"/>
    <property type="match status" value="1"/>
</dbReference>
<dbReference type="PANTHER" id="PTHR30173">
    <property type="entry name" value="SIGMA 19 FACTOR"/>
    <property type="match status" value="1"/>
</dbReference>
<dbReference type="Gene3D" id="1.10.1740.10">
    <property type="match status" value="1"/>
</dbReference>
<dbReference type="Gene3D" id="3.10.450.50">
    <property type="match status" value="1"/>
</dbReference>
<dbReference type="GO" id="GO:0016987">
    <property type="term" value="F:sigma factor activity"/>
    <property type="evidence" value="ECO:0007669"/>
    <property type="project" value="InterPro"/>
</dbReference>
<evidence type="ECO:0000313" key="6">
    <source>
        <dbReference type="Proteomes" id="UP000476064"/>
    </source>
</evidence>
<evidence type="ECO:0000259" key="3">
    <source>
        <dbReference type="Pfam" id="PF04542"/>
    </source>
</evidence>
<dbReference type="KEGG" id="plyc:GXP70_05625"/>
<dbReference type="InterPro" id="IPR013249">
    <property type="entry name" value="RNA_pol_sigma70_r4_t2"/>
</dbReference>
<dbReference type="InterPro" id="IPR032710">
    <property type="entry name" value="NTF2-like_dom_sf"/>
</dbReference>
<evidence type="ECO:0000256" key="2">
    <source>
        <dbReference type="SAM" id="MobiDB-lite"/>
    </source>
</evidence>
<dbReference type="InterPro" id="IPR036388">
    <property type="entry name" value="WH-like_DNA-bd_sf"/>
</dbReference>
<comment type="subunit">
    <text evidence="1">Interacts transiently with the RNA polymerase catalytic core formed by RpoA, RpoB, RpoC and RpoZ (2 alpha, 1 beta, 1 beta' and 1 omega subunit) to form the RNA polymerase holoenzyme that can initiate transcription.</text>
</comment>
<dbReference type="InterPro" id="IPR013325">
    <property type="entry name" value="RNA_pol_sigma_r2"/>
</dbReference>
<accession>A0A6C0FW19</accession>
<sequence length="325" mass="35771">MDYKDQLEHLNHPDRRMQPNEPNRLDLESAYRMHKPLLLRVAYRLLGTVQEAEDAVQDTFVALQSLHAAAIEYPKAYLVRAVTNHAINAAKSARRQRETYVGPWLPEPLLSDGSATAASGDPAENVLRQEQFGYAWMVMLEQLSPPERAAFVLRETLHYGYEELAGLLGRNEAACRKLYSRAKAKLAAFETAGKARNCETGADEGAAFVAAFMAASQHGNFEPLVRLLTDDAVLVSDGGGKVRAALRPIRGKARMLAFFRGIRAKGALQGELLPVSINGQPGLLLRQPDRPDIAICYRSTPGGKLDGVFMILNPDKLAHVRLFGA</sequence>
<feature type="domain" description="RNA polymerase sigma-70 region 2" evidence="3">
    <location>
        <begin position="31"/>
        <end position="95"/>
    </location>
</feature>
<gene>
    <name evidence="5" type="ORF">GXP70_05625</name>
</gene>
<organism evidence="5 6">
    <name type="scientific">Paenibacillus lycopersici</name>
    <dbReference type="NCBI Taxonomy" id="2704462"/>
    <lineage>
        <taxon>Bacteria</taxon>
        <taxon>Bacillati</taxon>
        <taxon>Bacillota</taxon>
        <taxon>Bacilli</taxon>
        <taxon>Bacillales</taxon>
        <taxon>Paenibacillaceae</taxon>
        <taxon>Paenibacillus</taxon>
    </lineage>
</organism>
<dbReference type="SUPFAM" id="SSF88946">
    <property type="entry name" value="Sigma2 domain of RNA polymerase sigma factors"/>
    <property type="match status" value="1"/>
</dbReference>
<dbReference type="Pfam" id="PF04542">
    <property type="entry name" value="Sigma70_r2"/>
    <property type="match status" value="1"/>
</dbReference>
<dbReference type="GO" id="GO:0003677">
    <property type="term" value="F:DNA binding"/>
    <property type="evidence" value="ECO:0007669"/>
    <property type="project" value="InterPro"/>
</dbReference>
<protein>
    <submittedName>
        <fullName evidence="5">Sigma-70 family RNA polymerase sigma factor</fullName>
    </submittedName>
</protein>
<proteinExistence type="predicted"/>
<dbReference type="Proteomes" id="UP000476064">
    <property type="component" value="Chromosome"/>
</dbReference>
<dbReference type="PANTHER" id="PTHR30173:SF36">
    <property type="entry name" value="ECF RNA POLYMERASE SIGMA FACTOR SIGJ"/>
    <property type="match status" value="1"/>
</dbReference>
<dbReference type="GO" id="GO:0006352">
    <property type="term" value="P:DNA-templated transcription initiation"/>
    <property type="evidence" value="ECO:0007669"/>
    <property type="project" value="InterPro"/>
</dbReference>
<dbReference type="InterPro" id="IPR007627">
    <property type="entry name" value="RNA_pol_sigma70_r2"/>
</dbReference>
<dbReference type="InterPro" id="IPR014284">
    <property type="entry name" value="RNA_pol_sigma-70_dom"/>
</dbReference>
<reference evidence="5 6" key="1">
    <citation type="submission" date="2020-01" db="EMBL/GenBank/DDBJ databases">
        <title>Paenibacillus sp. nov., isolated from tomato rhizosphere.</title>
        <authorList>
            <person name="Weon H.-Y."/>
            <person name="Lee S.A."/>
        </authorList>
    </citation>
    <scope>NUCLEOTIDE SEQUENCE [LARGE SCALE GENOMIC DNA]</scope>
    <source>
        <strain evidence="5 6">12200R-189</strain>
    </source>
</reference>
<name>A0A6C0FW19_9BACL</name>
<dbReference type="NCBIfam" id="TIGR02937">
    <property type="entry name" value="sigma70-ECF"/>
    <property type="match status" value="1"/>
</dbReference>
<dbReference type="SUPFAM" id="SSF88659">
    <property type="entry name" value="Sigma3 and sigma4 domains of RNA polymerase sigma factors"/>
    <property type="match status" value="1"/>
</dbReference>
<dbReference type="EMBL" id="CP048209">
    <property type="protein sequence ID" value="QHT59484.1"/>
    <property type="molecule type" value="Genomic_DNA"/>
</dbReference>
<dbReference type="RefSeq" id="WP_162355550.1">
    <property type="nucleotide sequence ID" value="NZ_CP048209.1"/>
</dbReference>
<feature type="region of interest" description="Disordered" evidence="2">
    <location>
        <begin position="1"/>
        <end position="22"/>
    </location>
</feature>
<evidence type="ECO:0000259" key="4">
    <source>
        <dbReference type="Pfam" id="PF08281"/>
    </source>
</evidence>